<dbReference type="Proteomes" id="UP000249056">
    <property type="component" value="Unassembled WGS sequence"/>
</dbReference>
<accession>A0A395IVX9</accession>
<feature type="region of interest" description="Disordered" evidence="2">
    <location>
        <begin position="818"/>
        <end position="863"/>
    </location>
</feature>
<proteinExistence type="predicted"/>
<feature type="compositionally biased region" description="Basic and acidic residues" evidence="2">
    <location>
        <begin position="1"/>
        <end position="11"/>
    </location>
</feature>
<feature type="compositionally biased region" description="Polar residues" evidence="2">
    <location>
        <begin position="743"/>
        <end position="752"/>
    </location>
</feature>
<feature type="compositionally biased region" description="Low complexity" evidence="2">
    <location>
        <begin position="1221"/>
        <end position="1237"/>
    </location>
</feature>
<feature type="region of interest" description="Disordered" evidence="2">
    <location>
        <begin position="203"/>
        <end position="237"/>
    </location>
</feature>
<feature type="compositionally biased region" description="Basic and acidic residues" evidence="2">
    <location>
        <begin position="1088"/>
        <end position="1098"/>
    </location>
</feature>
<feature type="region of interest" description="Disordered" evidence="2">
    <location>
        <begin position="1"/>
        <end position="50"/>
    </location>
</feature>
<organism evidence="3 4">
    <name type="scientific">Monilinia fructigena</name>
    <dbReference type="NCBI Taxonomy" id="38457"/>
    <lineage>
        <taxon>Eukaryota</taxon>
        <taxon>Fungi</taxon>
        <taxon>Dikarya</taxon>
        <taxon>Ascomycota</taxon>
        <taxon>Pezizomycotina</taxon>
        <taxon>Leotiomycetes</taxon>
        <taxon>Helotiales</taxon>
        <taxon>Sclerotiniaceae</taxon>
        <taxon>Monilinia</taxon>
    </lineage>
</organism>
<evidence type="ECO:0000313" key="3">
    <source>
        <dbReference type="EMBL" id="RAL64176.1"/>
    </source>
</evidence>
<feature type="compositionally biased region" description="Polar residues" evidence="2">
    <location>
        <begin position="20"/>
        <end position="39"/>
    </location>
</feature>
<evidence type="ECO:0000256" key="1">
    <source>
        <dbReference type="SAM" id="Coils"/>
    </source>
</evidence>
<keyword evidence="1" id="KW-0175">Coiled coil</keyword>
<name>A0A395IVX9_9HELO</name>
<feature type="compositionally biased region" description="Polar residues" evidence="2">
    <location>
        <begin position="337"/>
        <end position="351"/>
    </location>
</feature>
<feature type="region of interest" description="Disordered" evidence="2">
    <location>
        <begin position="1219"/>
        <end position="1257"/>
    </location>
</feature>
<feature type="region of interest" description="Disordered" evidence="2">
    <location>
        <begin position="79"/>
        <end position="120"/>
    </location>
</feature>
<feature type="compositionally biased region" description="Polar residues" evidence="2">
    <location>
        <begin position="219"/>
        <end position="234"/>
    </location>
</feature>
<feature type="compositionally biased region" description="Polar residues" evidence="2">
    <location>
        <begin position="272"/>
        <end position="284"/>
    </location>
</feature>
<feature type="compositionally biased region" description="Polar residues" evidence="2">
    <location>
        <begin position="254"/>
        <end position="263"/>
    </location>
</feature>
<protein>
    <submittedName>
        <fullName evidence="3">Uncharacterized protein</fullName>
    </submittedName>
</protein>
<feature type="compositionally biased region" description="Basic and acidic residues" evidence="2">
    <location>
        <begin position="753"/>
        <end position="765"/>
    </location>
</feature>
<feature type="region of interest" description="Disordered" evidence="2">
    <location>
        <begin position="730"/>
        <end position="777"/>
    </location>
</feature>
<comment type="caution">
    <text evidence="3">The sequence shown here is derived from an EMBL/GenBank/DDBJ whole genome shotgun (WGS) entry which is preliminary data.</text>
</comment>
<feature type="compositionally biased region" description="Basic and acidic residues" evidence="2">
    <location>
        <begin position="527"/>
        <end position="606"/>
    </location>
</feature>
<feature type="compositionally biased region" description="Low complexity" evidence="2">
    <location>
        <begin position="1059"/>
        <end position="1077"/>
    </location>
</feature>
<feature type="compositionally biased region" description="Acidic residues" evidence="2">
    <location>
        <begin position="1129"/>
        <end position="1142"/>
    </location>
</feature>
<feature type="compositionally biased region" description="Polar residues" evidence="2">
    <location>
        <begin position="158"/>
        <end position="176"/>
    </location>
</feature>
<sequence>MSKMELDDRWYPDPLPKGNPGNQWQPRITDQSVHNSEAQNDYYDHGQISHPQKTASNLRLSIYDDVSDEDNSSYEYTDISYHSQVNQKRLREPDQAGPGRRKRHQSEHPSGIGRGRTTNKEDAMFDQGSIASQFRNKSVARGAARSTVPPDDLHHGYQINNSVPTSRKPNGQSQSRAIDSYQDHKYIATEDYRDFTGKVTRVASQNNDSTKRRIREEQFYNSAPRSINQGPQDSSRSDRELIVTLRARQPVDYSHTQSFVQRSSYDDGGNYHPSTENVISSARSQRQRQKPDLGSPLWPNHESSTPKPAPGYRVQGNIERSVPRFPVPITPRKQSVRNRTAVTNGTQSGKSKSGVYDYGSIDDDDINDTPLENDLRGKPISQIKDNNNPMDFMDALPKHSAFQSRKPQAAMQVYQTPPRNPHKPTTSGFTIDLVTPESGVSARGSIPFLPLNWTPRARGPRSTGSVKVSTPLKFSTKDDTIVSDPQQPEEDVRQRQAAEKIIRKELNAEREALQKDLFGEVVSETEEEKREREDAKRLEAQRMREEKERQLAIDTEVKQRKAEVRAQKEREKKEAEQREKEKEVAAKKAKRDAERHHQSVREDQAATKRRNAANKMLQEKKERDMALLKVIDEQKQIANKQKKENDAKLDEMKRSMVELQAQVKSQTIAALKPARKSIVDSNTKNAVDAPTTSTTFLNAVAAIVDGNYFSLPETGKAAAFTMPSTEMDLDDDDSLFLPETGKATDTVSSDQKLPNDLHARNESSDRNPTVSKSIDQGRVPSSIAEIFANTITIPSGGNFPEDKDVEREAIRKQRAEERMAIQRKRSRSLPAEPSPNPPSRKTGATSKVPSKVAPKNKSAQLLNKSPAKALFGTKLRPLHGPDDLLPCEEPQKTNTIAEIVIEEVQISKPRLLPLPLPPPLPIRENSNSNKQEVRLLSQTERDKIEAGRERIQAEAKARKDALTKQLADAKKYELEKKRTVEYRKKKKEKELRDQARKDGKEFGEFELETIMEKLMEKREREKKRRNQRRVNERVSSSAHEAVSNTNVPNALGITVPQGSFSQASSSLISSPATASDSNRMDEDDDPETQARKAHETRTADSLNALAQSRAARRAPVSPVERMAPLCSDDSSDESEEDPDDEEQTRAAMAHFEKIRAEKATENTDEAHSEIMTEEEIALERDLEAAFEEELIIEGNSGNAKAQLNPDDYGTQLVARTPDVDSQFQSSSTQRSSNTFASQWTQAGAPSQITQPTSTQPQKSASYEMVNVYMVMTQLTLHRYEDEAALKKKFLDIDKANKYAQTIVNEYRAKKYSQQEIVEKWDKEHRYSCQITHDNNKITKVYIKVVPMNPKEIDKYDPKEVHPRFANQYYTVRFERTTEQLDPENQEVRVIERTVGFADASKLYTVLEMANHAACEYFLRELKPKEEVEGYHNLYQEHITPQRGQAEMSASIRSHYSAARWRRMAALGQSLNH</sequence>
<feature type="region of interest" description="Disordered" evidence="2">
    <location>
        <begin position="254"/>
        <end position="360"/>
    </location>
</feature>
<feature type="compositionally biased region" description="Low complexity" evidence="2">
    <location>
        <begin position="1245"/>
        <end position="1257"/>
    </location>
</feature>
<feature type="region of interest" description="Disordered" evidence="2">
    <location>
        <begin position="522"/>
        <end position="612"/>
    </location>
</feature>
<feature type="region of interest" description="Disordered" evidence="2">
    <location>
        <begin position="140"/>
        <end position="176"/>
    </location>
</feature>
<feature type="coiled-coil region" evidence="1">
    <location>
        <begin position="631"/>
        <end position="669"/>
    </location>
</feature>
<feature type="compositionally biased region" description="Polar residues" evidence="2">
    <location>
        <begin position="1035"/>
        <end position="1048"/>
    </location>
</feature>
<keyword evidence="4" id="KW-1185">Reference proteome</keyword>
<feature type="compositionally biased region" description="Basic and acidic residues" evidence="2">
    <location>
        <begin position="209"/>
        <end position="218"/>
    </location>
</feature>
<reference evidence="3 4" key="1">
    <citation type="submission" date="2018-06" db="EMBL/GenBank/DDBJ databases">
        <title>Genome Sequence of the Brown Rot Fungal Pathogen Monilinia fructigena.</title>
        <authorList>
            <person name="Landi L."/>
            <person name="De Miccolis Angelini R.M."/>
            <person name="Pollastro S."/>
            <person name="Abate D."/>
            <person name="Faretra F."/>
            <person name="Romanazzi G."/>
        </authorList>
    </citation>
    <scope>NUCLEOTIDE SEQUENCE [LARGE SCALE GENOMIC DNA]</scope>
    <source>
        <strain evidence="3 4">Mfrg269</strain>
    </source>
</reference>
<evidence type="ECO:0000256" key="2">
    <source>
        <dbReference type="SAM" id="MobiDB-lite"/>
    </source>
</evidence>
<evidence type="ECO:0000313" key="4">
    <source>
        <dbReference type="Proteomes" id="UP000249056"/>
    </source>
</evidence>
<dbReference type="OrthoDB" id="3556655at2759"/>
<gene>
    <name evidence="3" type="ORF">DID88_002069</name>
</gene>
<dbReference type="EMBL" id="QKRW01000015">
    <property type="protein sequence ID" value="RAL64176.1"/>
    <property type="molecule type" value="Genomic_DNA"/>
</dbReference>
<feature type="region of interest" description="Disordered" evidence="2">
    <location>
        <begin position="1018"/>
        <end position="1144"/>
    </location>
</feature>